<dbReference type="Proteomes" id="UP000183047">
    <property type="component" value="Unassembled WGS sequence"/>
</dbReference>
<dbReference type="GO" id="GO:0016787">
    <property type="term" value="F:hydrolase activity"/>
    <property type="evidence" value="ECO:0007669"/>
    <property type="project" value="UniProtKB-KW"/>
</dbReference>
<evidence type="ECO:0000256" key="1">
    <source>
        <dbReference type="ARBA" id="ARBA00022722"/>
    </source>
</evidence>
<dbReference type="AlphaFoldDB" id="A0A1G5EA35"/>
<protein>
    <submittedName>
        <fullName evidence="5">DNA mismatch repair protein MutH</fullName>
    </submittedName>
</protein>
<keyword evidence="1" id="KW-0540">Nuclease</keyword>
<sequence>MYLQEAEEKIKKLSDIPFSKLFSEDDIQSIIINKGKTGQLLELALGKKLDSSNLDFDDGELKTNKCDAYGEPKETVFVTQISSIIDELLMEKTFEETHLYEKISNLLYVPVCKDGDPHSWKFFMPIHIDLDRPEFSDLMNIWREDYYSICRQLKNHVETSPDGFIHTSNGKHLQVRSKDSRRSDGSYNAIYSEIYGRYVSNKNHAFYFQRQFVFDIRKMMGI</sequence>
<dbReference type="Pfam" id="PF02976">
    <property type="entry name" value="MutH"/>
    <property type="match status" value="1"/>
</dbReference>
<feature type="domain" description="DNA mismatch repair MutH/Type II restriction enzyme Sau3AI" evidence="4">
    <location>
        <begin position="55"/>
        <end position="115"/>
    </location>
</feature>
<organism evidence="5 6">
    <name type="scientific">Butyrivibrio hungatei</name>
    <dbReference type="NCBI Taxonomy" id="185008"/>
    <lineage>
        <taxon>Bacteria</taxon>
        <taxon>Bacillati</taxon>
        <taxon>Bacillota</taxon>
        <taxon>Clostridia</taxon>
        <taxon>Lachnospirales</taxon>
        <taxon>Lachnospiraceae</taxon>
        <taxon>Butyrivibrio</taxon>
    </lineage>
</organism>
<dbReference type="EMBL" id="FMUR01000010">
    <property type="protein sequence ID" value="SCY23822.1"/>
    <property type="molecule type" value="Genomic_DNA"/>
</dbReference>
<dbReference type="InterPro" id="IPR037057">
    <property type="entry name" value="DNA_rep_MutH/T2_RE_sf"/>
</dbReference>
<dbReference type="GO" id="GO:0004519">
    <property type="term" value="F:endonuclease activity"/>
    <property type="evidence" value="ECO:0007669"/>
    <property type="project" value="UniProtKB-KW"/>
</dbReference>
<dbReference type="RefSeq" id="WP_074462453.1">
    <property type="nucleotide sequence ID" value="NZ_FMUR01000010.1"/>
</dbReference>
<evidence type="ECO:0000256" key="3">
    <source>
        <dbReference type="ARBA" id="ARBA00022801"/>
    </source>
</evidence>
<evidence type="ECO:0000313" key="6">
    <source>
        <dbReference type="Proteomes" id="UP000183047"/>
    </source>
</evidence>
<dbReference type="InterPro" id="IPR011337">
    <property type="entry name" value="DNA_rep_MutH/RE_typeII_Sau3AI"/>
</dbReference>
<dbReference type="OrthoDB" id="6648506at2"/>
<keyword evidence="2" id="KW-0255">Endonuclease</keyword>
<dbReference type="SUPFAM" id="SSF52980">
    <property type="entry name" value="Restriction endonuclease-like"/>
    <property type="match status" value="1"/>
</dbReference>
<dbReference type="GO" id="GO:0003677">
    <property type="term" value="F:DNA binding"/>
    <property type="evidence" value="ECO:0007669"/>
    <property type="project" value="InterPro"/>
</dbReference>
<evidence type="ECO:0000313" key="5">
    <source>
        <dbReference type="EMBL" id="SCY23822.1"/>
    </source>
</evidence>
<name>A0A1G5EA35_9FIRM</name>
<proteinExistence type="predicted"/>
<evidence type="ECO:0000256" key="2">
    <source>
        <dbReference type="ARBA" id="ARBA00022759"/>
    </source>
</evidence>
<reference evidence="6" key="1">
    <citation type="submission" date="2016-10" db="EMBL/GenBank/DDBJ databases">
        <authorList>
            <person name="Varghese N."/>
            <person name="Submissions S."/>
        </authorList>
    </citation>
    <scope>NUCLEOTIDE SEQUENCE [LARGE SCALE GENOMIC DNA]</scope>
    <source>
        <strain evidence="6">XBD2006</strain>
    </source>
</reference>
<dbReference type="Gene3D" id="3.40.600.10">
    <property type="entry name" value="DNA mismatch repair MutH/Restriction endonuclease, type II"/>
    <property type="match status" value="1"/>
</dbReference>
<dbReference type="InterPro" id="IPR011335">
    <property type="entry name" value="Restrct_endonuc-II-like"/>
</dbReference>
<evidence type="ECO:0000259" key="4">
    <source>
        <dbReference type="Pfam" id="PF02976"/>
    </source>
</evidence>
<gene>
    <name evidence="5" type="ORF">SAMN02910451_01875</name>
</gene>
<keyword evidence="6" id="KW-1185">Reference proteome</keyword>
<accession>A0A1G5EA35</accession>
<keyword evidence="3" id="KW-0378">Hydrolase</keyword>